<name>A0A318S9Z4_9DEIO</name>
<sequence>MARLNVSLAVRTAARALSGGPIVTARHIPRALRSTFGSVETLDGWNGETASYARARADGAPPLFVKYRRALDFDARAFARFQRETLYLRAFAPRVDVPHAALLHAASDDATRKAHVVLRDLTDETRGWGDLDERERLAKLPHFTAIVARLHGAWAGHAALSEHPTFPWAPVKVAEKARAALARVPAFGVPSDIEAAAKRLRAPNALETLLSAPTIATMTHGDLHFGQVLFSERGAYLVDYQHAGVAPLGFDLAHLLGLRLSLVERRALEDEVLAAYARALEPFGVKPDLHAELRVGAILNFVAMWRRSAREPSETFRNLLVRAGVLLHDVGVTT</sequence>
<protein>
    <submittedName>
        <fullName evidence="1">Ecdysteroid kinase</fullName>
    </submittedName>
</protein>
<comment type="caution">
    <text evidence="1">The sequence shown here is derived from an EMBL/GenBank/DDBJ whole genome shotgun (WGS) entry which is preliminary data.</text>
</comment>
<dbReference type="OrthoDB" id="59746at2"/>
<keyword evidence="1" id="KW-0808">Transferase</keyword>
<accession>A0A318S9Z4</accession>
<proteinExistence type="predicted"/>
<reference evidence="1 2" key="1">
    <citation type="submission" date="2018-06" db="EMBL/GenBank/DDBJ databases">
        <title>Genomic Encyclopedia of Type Strains, Phase IV (KMG-IV): sequencing the most valuable type-strain genomes for metagenomic binning, comparative biology and taxonomic classification.</title>
        <authorList>
            <person name="Goeker M."/>
        </authorList>
    </citation>
    <scope>NUCLEOTIDE SEQUENCE [LARGE SCALE GENOMIC DNA]</scope>
    <source>
        <strain evidence="1 2">DSM 18048</strain>
    </source>
</reference>
<keyword evidence="2" id="KW-1185">Reference proteome</keyword>
<dbReference type="RefSeq" id="WP_110887270.1">
    <property type="nucleotide sequence ID" value="NZ_QJSX01000010.1"/>
</dbReference>
<evidence type="ECO:0000313" key="1">
    <source>
        <dbReference type="EMBL" id="PYE53054.1"/>
    </source>
</evidence>
<dbReference type="InterPro" id="IPR011009">
    <property type="entry name" value="Kinase-like_dom_sf"/>
</dbReference>
<keyword evidence="1" id="KW-0418">Kinase</keyword>
<dbReference type="Gene3D" id="3.90.1200.10">
    <property type="match status" value="1"/>
</dbReference>
<dbReference type="EMBL" id="QJSX01000010">
    <property type="protein sequence ID" value="PYE53054.1"/>
    <property type="molecule type" value="Genomic_DNA"/>
</dbReference>
<dbReference type="Proteomes" id="UP000248326">
    <property type="component" value="Unassembled WGS sequence"/>
</dbReference>
<dbReference type="InterPro" id="IPR004119">
    <property type="entry name" value="EcKL"/>
</dbReference>
<evidence type="ECO:0000313" key="2">
    <source>
        <dbReference type="Proteomes" id="UP000248326"/>
    </source>
</evidence>
<organism evidence="1 2">
    <name type="scientific">Deinococcus yavapaiensis KR-236</name>
    <dbReference type="NCBI Taxonomy" id="694435"/>
    <lineage>
        <taxon>Bacteria</taxon>
        <taxon>Thermotogati</taxon>
        <taxon>Deinococcota</taxon>
        <taxon>Deinococci</taxon>
        <taxon>Deinococcales</taxon>
        <taxon>Deinococcaceae</taxon>
        <taxon>Deinococcus</taxon>
    </lineage>
</organism>
<dbReference type="SUPFAM" id="SSF56112">
    <property type="entry name" value="Protein kinase-like (PK-like)"/>
    <property type="match status" value="1"/>
</dbReference>
<gene>
    <name evidence="1" type="ORF">DES52_11037</name>
</gene>
<dbReference type="AlphaFoldDB" id="A0A318S9Z4"/>
<dbReference type="GO" id="GO:0016301">
    <property type="term" value="F:kinase activity"/>
    <property type="evidence" value="ECO:0007669"/>
    <property type="project" value="UniProtKB-KW"/>
</dbReference>
<dbReference type="Pfam" id="PF02958">
    <property type="entry name" value="EcKL"/>
    <property type="match status" value="1"/>
</dbReference>